<feature type="transmembrane region" description="Helical" evidence="2">
    <location>
        <begin position="100"/>
        <end position="124"/>
    </location>
</feature>
<organism evidence="3 4">
    <name type="scientific">Hungatella hominis</name>
    <dbReference type="NCBI Taxonomy" id="2763050"/>
    <lineage>
        <taxon>Bacteria</taxon>
        <taxon>Bacillati</taxon>
        <taxon>Bacillota</taxon>
        <taxon>Clostridia</taxon>
        <taxon>Lachnospirales</taxon>
        <taxon>Lachnospiraceae</taxon>
        <taxon>Hungatella</taxon>
    </lineage>
</organism>
<evidence type="ECO:0000313" key="3">
    <source>
        <dbReference type="EMBL" id="MBC5712473.1"/>
    </source>
</evidence>
<gene>
    <name evidence="3" type="ORF">H8S75_31725</name>
</gene>
<keyword evidence="2" id="KW-1133">Transmembrane helix</keyword>
<keyword evidence="2" id="KW-0472">Membrane</keyword>
<evidence type="ECO:0000313" key="4">
    <source>
        <dbReference type="Proteomes" id="UP000634672"/>
    </source>
</evidence>
<dbReference type="Proteomes" id="UP000634672">
    <property type="component" value="Unassembled WGS sequence"/>
</dbReference>
<dbReference type="EMBL" id="JACOPB010000037">
    <property type="protein sequence ID" value="MBC5712473.1"/>
    <property type="molecule type" value="Genomic_DNA"/>
</dbReference>
<comment type="caution">
    <text evidence="3">The sequence shown here is derived from an EMBL/GenBank/DDBJ whole genome shotgun (WGS) entry which is preliminary data.</text>
</comment>
<name>A0ABR7HH20_9FIRM</name>
<feature type="transmembrane region" description="Helical" evidence="2">
    <location>
        <begin position="136"/>
        <end position="162"/>
    </location>
</feature>
<proteinExistence type="predicted"/>
<reference evidence="3 4" key="1">
    <citation type="submission" date="2020-08" db="EMBL/GenBank/DDBJ databases">
        <title>Genome public.</title>
        <authorList>
            <person name="Liu C."/>
            <person name="Sun Q."/>
        </authorList>
    </citation>
    <scope>NUCLEOTIDE SEQUENCE [LARGE SCALE GENOMIC DNA]</scope>
    <source>
        <strain evidence="3 4">NSJ-66</strain>
    </source>
</reference>
<evidence type="ECO:0000256" key="1">
    <source>
        <dbReference type="SAM" id="MobiDB-lite"/>
    </source>
</evidence>
<evidence type="ECO:0000256" key="2">
    <source>
        <dbReference type="SAM" id="Phobius"/>
    </source>
</evidence>
<accession>A0ABR7HH20</accession>
<dbReference type="RefSeq" id="WP_187024883.1">
    <property type="nucleotide sequence ID" value="NZ_JACOPB010000037.1"/>
</dbReference>
<keyword evidence="4" id="KW-1185">Reference proteome</keyword>
<keyword evidence="2" id="KW-0812">Transmembrane</keyword>
<feature type="region of interest" description="Disordered" evidence="1">
    <location>
        <begin position="170"/>
        <end position="194"/>
    </location>
</feature>
<feature type="transmembrane region" description="Helical" evidence="2">
    <location>
        <begin position="17"/>
        <end position="36"/>
    </location>
</feature>
<feature type="transmembrane region" description="Helical" evidence="2">
    <location>
        <begin position="56"/>
        <end position="79"/>
    </location>
</feature>
<protein>
    <submittedName>
        <fullName evidence="3">Uncharacterized protein</fullName>
    </submittedName>
</protein>
<sequence length="194" mass="23095">MKSISLKEKYIDIWRSIYAYAIPTIVCIIYIIIYMLTLKEVLNYAFITDSKYFTSMLESIITFVSLILGVFGFLLPILITSKDSDAMIKCFINSIDKRAFSFNLKMVIVSGFTTVFLSCMLFFFDVYDEWFKTGMILIWIWFLFYFMSNAYRFISLLISLFLKEKKRLGKETKNRMSEEEEKELKEQIKRNNKH</sequence>